<dbReference type="SMART" id="SM00388">
    <property type="entry name" value="HisKA"/>
    <property type="match status" value="1"/>
</dbReference>
<dbReference type="Gene3D" id="1.10.287.130">
    <property type="match status" value="1"/>
</dbReference>
<dbReference type="InterPro" id="IPR005467">
    <property type="entry name" value="His_kinase_dom"/>
</dbReference>
<accession>A0ABW4N7K9</accession>
<dbReference type="SMART" id="SM00387">
    <property type="entry name" value="HATPase_c"/>
    <property type="match status" value="1"/>
</dbReference>
<proteinExistence type="predicted"/>
<dbReference type="InterPro" id="IPR004358">
    <property type="entry name" value="Sig_transdc_His_kin-like_C"/>
</dbReference>
<feature type="domain" description="Histidine kinase" evidence="12">
    <location>
        <begin position="238"/>
        <end position="446"/>
    </location>
</feature>
<evidence type="ECO:0000256" key="9">
    <source>
        <dbReference type="ARBA" id="ARBA00023012"/>
    </source>
</evidence>
<evidence type="ECO:0000256" key="7">
    <source>
        <dbReference type="ARBA" id="ARBA00022777"/>
    </source>
</evidence>
<evidence type="ECO:0000256" key="10">
    <source>
        <dbReference type="ARBA" id="ARBA00023136"/>
    </source>
</evidence>
<evidence type="ECO:0000256" key="3">
    <source>
        <dbReference type="ARBA" id="ARBA00012438"/>
    </source>
</evidence>
<reference evidence="15" key="1">
    <citation type="journal article" date="2019" name="Int. J. Syst. Evol. Microbiol.">
        <title>The Global Catalogue of Microorganisms (GCM) 10K type strain sequencing project: providing services to taxonomists for standard genome sequencing and annotation.</title>
        <authorList>
            <consortium name="The Broad Institute Genomics Platform"/>
            <consortium name="The Broad Institute Genome Sequencing Center for Infectious Disease"/>
            <person name="Wu L."/>
            <person name="Ma J."/>
        </authorList>
    </citation>
    <scope>NUCLEOTIDE SEQUENCE [LARGE SCALE GENOMIC DNA]</scope>
    <source>
        <strain evidence="15">Q85</strain>
    </source>
</reference>
<dbReference type="PRINTS" id="PR00344">
    <property type="entry name" value="BCTRLSENSOR"/>
</dbReference>
<dbReference type="GO" id="GO:0016301">
    <property type="term" value="F:kinase activity"/>
    <property type="evidence" value="ECO:0007669"/>
    <property type="project" value="UniProtKB-KW"/>
</dbReference>
<keyword evidence="15" id="KW-1185">Reference proteome</keyword>
<evidence type="ECO:0000259" key="12">
    <source>
        <dbReference type="PROSITE" id="PS50109"/>
    </source>
</evidence>
<keyword evidence="7 14" id="KW-0418">Kinase</keyword>
<dbReference type="PROSITE" id="PS51257">
    <property type="entry name" value="PROKAR_LIPOPROTEIN"/>
    <property type="match status" value="1"/>
</dbReference>
<dbReference type="SUPFAM" id="SSF55874">
    <property type="entry name" value="ATPase domain of HSP90 chaperone/DNA topoisomerase II/histidine kinase"/>
    <property type="match status" value="1"/>
</dbReference>
<evidence type="ECO:0000256" key="8">
    <source>
        <dbReference type="ARBA" id="ARBA00022989"/>
    </source>
</evidence>
<feature type="domain" description="HAMP" evidence="13">
    <location>
        <begin position="177"/>
        <end position="230"/>
    </location>
</feature>
<keyword evidence="6 11" id="KW-0812">Transmembrane</keyword>
<dbReference type="CDD" id="cd00082">
    <property type="entry name" value="HisKA"/>
    <property type="match status" value="1"/>
</dbReference>
<evidence type="ECO:0000256" key="11">
    <source>
        <dbReference type="SAM" id="Phobius"/>
    </source>
</evidence>
<dbReference type="PROSITE" id="PS50885">
    <property type="entry name" value="HAMP"/>
    <property type="match status" value="1"/>
</dbReference>
<dbReference type="Pfam" id="PF02518">
    <property type="entry name" value="HATPase_c"/>
    <property type="match status" value="1"/>
</dbReference>
<sequence length="446" mass="46539">MKRGSATVQLALLVFACQIVAAAVLLGGIGGYIRWQSAIDVRTRSEELREDLLAVYGRDGAAALARVVSTRSHRHAGGAVVLLTDRAYRPVAGNLAAWPDGLGSGPGLADRTLTRIGDTAPEPMRLRATRLPDGTHLLTGMILRGEQRAIAVVEEASLAALALAILLAAAAAWASARMFAARLAEPVAALEAARYGDLSRRVADTAGGDSFAALARVVNATLERLQALVGDLTFATDAMAHDLKSPLTRLSAALDRAALAHDTDAMAQGIARAQDEATRILAIVTTALSIRRAESGVGRDAFTPVDVAAMLEDLAEIYGPVAEDAGREIVADAPGPLILTAHRELLGQAIGNLIDNALKYGEGRITLSARRDAIGVTLTVRDEGPGIRPEDRAAALQRFGRLDTARTREGAGLGFSLIAAVASLHEGELDLQDAAPGLAASLILPI</sequence>
<dbReference type="InterPro" id="IPR050428">
    <property type="entry name" value="TCS_sensor_his_kinase"/>
</dbReference>
<dbReference type="Gene3D" id="6.10.340.10">
    <property type="match status" value="1"/>
</dbReference>
<keyword evidence="4" id="KW-0597">Phosphoprotein</keyword>
<dbReference type="EC" id="2.7.13.3" evidence="3"/>
<dbReference type="InterPro" id="IPR003594">
    <property type="entry name" value="HATPase_dom"/>
</dbReference>
<feature type="transmembrane region" description="Helical" evidence="11">
    <location>
        <begin position="156"/>
        <end position="176"/>
    </location>
</feature>
<protein>
    <recommendedName>
        <fullName evidence="3">histidine kinase</fullName>
        <ecNumber evidence="3">2.7.13.3</ecNumber>
    </recommendedName>
</protein>
<dbReference type="CDD" id="cd00075">
    <property type="entry name" value="HATPase"/>
    <property type="match status" value="1"/>
</dbReference>
<evidence type="ECO:0000256" key="2">
    <source>
        <dbReference type="ARBA" id="ARBA00004370"/>
    </source>
</evidence>
<dbReference type="InterPro" id="IPR036097">
    <property type="entry name" value="HisK_dim/P_sf"/>
</dbReference>
<dbReference type="InterPro" id="IPR003661">
    <property type="entry name" value="HisK_dim/P_dom"/>
</dbReference>
<comment type="catalytic activity">
    <reaction evidence="1">
        <text>ATP + protein L-histidine = ADP + protein N-phospho-L-histidine.</text>
        <dbReference type="EC" id="2.7.13.3"/>
    </reaction>
</comment>
<dbReference type="PANTHER" id="PTHR45436:SF8">
    <property type="entry name" value="HISTIDINE KINASE"/>
    <property type="match status" value="1"/>
</dbReference>
<gene>
    <name evidence="14" type="ORF">ACFSC3_00905</name>
</gene>
<evidence type="ECO:0000256" key="4">
    <source>
        <dbReference type="ARBA" id="ARBA00022553"/>
    </source>
</evidence>
<organism evidence="14 15">
    <name type="scientific">Sphingomonas floccifaciens</name>
    <dbReference type="NCBI Taxonomy" id="1844115"/>
    <lineage>
        <taxon>Bacteria</taxon>
        <taxon>Pseudomonadati</taxon>
        <taxon>Pseudomonadota</taxon>
        <taxon>Alphaproteobacteria</taxon>
        <taxon>Sphingomonadales</taxon>
        <taxon>Sphingomonadaceae</taxon>
        <taxon>Sphingomonas</taxon>
    </lineage>
</organism>
<dbReference type="SUPFAM" id="SSF47384">
    <property type="entry name" value="Homodimeric domain of signal transducing histidine kinase"/>
    <property type="match status" value="1"/>
</dbReference>
<keyword evidence="10 11" id="KW-0472">Membrane</keyword>
<comment type="caution">
    <text evidence="14">The sequence shown here is derived from an EMBL/GenBank/DDBJ whole genome shotgun (WGS) entry which is preliminary data.</text>
</comment>
<evidence type="ECO:0000256" key="5">
    <source>
        <dbReference type="ARBA" id="ARBA00022679"/>
    </source>
</evidence>
<dbReference type="EMBL" id="JBHUFC010000001">
    <property type="protein sequence ID" value="MFD1786120.1"/>
    <property type="molecule type" value="Genomic_DNA"/>
</dbReference>
<dbReference type="PROSITE" id="PS50109">
    <property type="entry name" value="HIS_KIN"/>
    <property type="match status" value="1"/>
</dbReference>
<dbReference type="Proteomes" id="UP001597283">
    <property type="component" value="Unassembled WGS sequence"/>
</dbReference>
<evidence type="ECO:0000313" key="14">
    <source>
        <dbReference type="EMBL" id="MFD1786120.1"/>
    </source>
</evidence>
<evidence type="ECO:0000256" key="6">
    <source>
        <dbReference type="ARBA" id="ARBA00022692"/>
    </source>
</evidence>
<evidence type="ECO:0000256" key="1">
    <source>
        <dbReference type="ARBA" id="ARBA00000085"/>
    </source>
</evidence>
<name>A0ABW4N7K9_9SPHN</name>
<dbReference type="Gene3D" id="3.30.565.10">
    <property type="entry name" value="Histidine kinase-like ATPase, C-terminal domain"/>
    <property type="match status" value="1"/>
</dbReference>
<evidence type="ECO:0000313" key="15">
    <source>
        <dbReference type="Proteomes" id="UP001597283"/>
    </source>
</evidence>
<dbReference type="RefSeq" id="WP_380937797.1">
    <property type="nucleotide sequence ID" value="NZ_JBHUFC010000001.1"/>
</dbReference>
<dbReference type="InterPro" id="IPR036890">
    <property type="entry name" value="HATPase_C_sf"/>
</dbReference>
<comment type="subcellular location">
    <subcellularLocation>
        <location evidence="2">Membrane</location>
    </subcellularLocation>
</comment>
<keyword evidence="9" id="KW-0902">Two-component regulatory system</keyword>
<evidence type="ECO:0000259" key="13">
    <source>
        <dbReference type="PROSITE" id="PS50885"/>
    </source>
</evidence>
<dbReference type="InterPro" id="IPR003660">
    <property type="entry name" value="HAMP_dom"/>
</dbReference>
<keyword evidence="8 11" id="KW-1133">Transmembrane helix</keyword>
<dbReference type="PANTHER" id="PTHR45436">
    <property type="entry name" value="SENSOR HISTIDINE KINASE YKOH"/>
    <property type="match status" value="1"/>
</dbReference>
<keyword evidence="5" id="KW-0808">Transferase</keyword>